<name>A0AAV7JKK9_9METZ</name>
<dbReference type="Proteomes" id="UP001165289">
    <property type="component" value="Unassembled WGS sequence"/>
</dbReference>
<keyword evidence="2" id="KW-1185">Reference proteome</keyword>
<evidence type="ECO:0000313" key="2">
    <source>
        <dbReference type="Proteomes" id="UP001165289"/>
    </source>
</evidence>
<comment type="caution">
    <text evidence="1">The sequence shown here is derived from an EMBL/GenBank/DDBJ whole genome shotgun (WGS) entry which is preliminary data.</text>
</comment>
<reference evidence="1 2" key="1">
    <citation type="journal article" date="2023" name="BMC Biol.">
        <title>The compact genome of the sponge Oopsacas minuta (Hexactinellida) is lacking key metazoan core genes.</title>
        <authorList>
            <person name="Santini S."/>
            <person name="Schenkelaars Q."/>
            <person name="Jourda C."/>
            <person name="Duchesne M."/>
            <person name="Belahbib H."/>
            <person name="Rocher C."/>
            <person name="Selva M."/>
            <person name="Riesgo A."/>
            <person name="Vervoort M."/>
            <person name="Leys S.P."/>
            <person name="Kodjabachian L."/>
            <person name="Le Bivic A."/>
            <person name="Borchiellini C."/>
            <person name="Claverie J.M."/>
            <person name="Renard E."/>
        </authorList>
    </citation>
    <scope>NUCLEOTIDE SEQUENCE [LARGE SCALE GENOMIC DNA]</scope>
    <source>
        <strain evidence="1">SPO-2</strain>
    </source>
</reference>
<protein>
    <submittedName>
        <fullName evidence="1">Uncharacterized protein</fullName>
    </submittedName>
</protein>
<proteinExistence type="predicted"/>
<sequence>MFIYKSGVDTVLLHVLEKIPDSIEQCVSYNYMHGQLEFLAELIRLNYVLYNTGSSSALIKVHQCIYRCKWLISEDTPLMVRKVYLSIVCMLNSVELNSSLLYELSEQTKLDVHSINLYFSIIQFYLSSSNTVTQSLLIKFSAKLFNTISIVKDSRSLCTELLEHPQILPWLLENSNNTYASLFKRYVHMPDGSSHTDICSHLEILVQMLGHVITLNSNCFDVDFNQLTNYILRYSTMYTSLKLELCCLQISSIILIRKINYPHLLIEREIELFALLTRLLNTHSKPDSSEDSRLIAVNYLIKIFSSLTLYPSLFRPISTIQFVIIKNMIILLQDEVVDVRTSLATCISQVLDSHLPLDNHITLKLVFTWLANTLFILEECWELMLDYISSKICINVNAVKDEVVLFEKGKDNIYGEDCVNCELAFKTLRLVSINLKQTELFGNFVRYLFEYINTKSNILSSNLATTHPLDGMLSSNSLLYRQITGLLCVIKLMESLGENLPDNLNTILNTNEESCLISLYLKQIEKWTQFST</sequence>
<dbReference type="EMBL" id="JAKMXF010000321">
    <property type="protein sequence ID" value="KAI6649441.1"/>
    <property type="molecule type" value="Genomic_DNA"/>
</dbReference>
<gene>
    <name evidence="1" type="ORF">LOD99_11806</name>
</gene>
<organism evidence="1 2">
    <name type="scientific">Oopsacas minuta</name>
    <dbReference type="NCBI Taxonomy" id="111878"/>
    <lineage>
        <taxon>Eukaryota</taxon>
        <taxon>Metazoa</taxon>
        <taxon>Porifera</taxon>
        <taxon>Hexactinellida</taxon>
        <taxon>Hexasterophora</taxon>
        <taxon>Lyssacinosida</taxon>
        <taxon>Leucopsacidae</taxon>
        <taxon>Oopsacas</taxon>
    </lineage>
</organism>
<accession>A0AAV7JKK9</accession>
<dbReference type="AlphaFoldDB" id="A0AAV7JKK9"/>
<evidence type="ECO:0000313" key="1">
    <source>
        <dbReference type="EMBL" id="KAI6649441.1"/>
    </source>
</evidence>